<feature type="non-terminal residue" evidence="1">
    <location>
        <position position="1"/>
    </location>
</feature>
<sequence length="51" mass="5862">PMVKAIKPAAKANKKRSVFFFKTFIEVLRTIPIMPKNEIKPRRPVSPKALK</sequence>
<protein>
    <submittedName>
        <fullName evidence="1">Uncharacterized protein</fullName>
    </submittedName>
</protein>
<dbReference type="AlphaFoldDB" id="X1VWI8"/>
<gene>
    <name evidence="1" type="ORF">S12H4_60478</name>
</gene>
<accession>X1VWI8</accession>
<organism evidence="1">
    <name type="scientific">marine sediment metagenome</name>
    <dbReference type="NCBI Taxonomy" id="412755"/>
    <lineage>
        <taxon>unclassified sequences</taxon>
        <taxon>metagenomes</taxon>
        <taxon>ecological metagenomes</taxon>
    </lineage>
</organism>
<proteinExistence type="predicted"/>
<comment type="caution">
    <text evidence="1">The sequence shown here is derived from an EMBL/GenBank/DDBJ whole genome shotgun (WGS) entry which is preliminary data.</text>
</comment>
<evidence type="ECO:0000313" key="1">
    <source>
        <dbReference type="EMBL" id="GAJ22911.1"/>
    </source>
</evidence>
<dbReference type="EMBL" id="BARW01039819">
    <property type="protein sequence ID" value="GAJ22911.1"/>
    <property type="molecule type" value="Genomic_DNA"/>
</dbReference>
<reference evidence="1" key="1">
    <citation type="journal article" date="2014" name="Front. Microbiol.">
        <title>High frequency of phylogenetically diverse reductive dehalogenase-homologous genes in deep subseafloor sedimentary metagenomes.</title>
        <authorList>
            <person name="Kawai M."/>
            <person name="Futagami T."/>
            <person name="Toyoda A."/>
            <person name="Takaki Y."/>
            <person name="Nishi S."/>
            <person name="Hori S."/>
            <person name="Arai W."/>
            <person name="Tsubouchi T."/>
            <person name="Morono Y."/>
            <person name="Uchiyama I."/>
            <person name="Ito T."/>
            <person name="Fujiyama A."/>
            <person name="Inagaki F."/>
            <person name="Takami H."/>
        </authorList>
    </citation>
    <scope>NUCLEOTIDE SEQUENCE</scope>
    <source>
        <strain evidence="1">Expedition CK06-06</strain>
    </source>
</reference>
<name>X1VWI8_9ZZZZ</name>